<feature type="transmembrane region" description="Helical" evidence="14">
    <location>
        <begin position="1760"/>
        <end position="1777"/>
    </location>
</feature>
<dbReference type="InterPro" id="IPR008250">
    <property type="entry name" value="ATPase_P-typ_transduc_dom_A_sf"/>
</dbReference>
<feature type="binding site" evidence="11">
    <location>
        <position position="817"/>
    </location>
    <ligand>
        <name>ATP</name>
        <dbReference type="ChEBI" id="CHEBI:30616"/>
    </ligand>
</feature>
<dbReference type="SUPFAM" id="SSF55073">
    <property type="entry name" value="Nucleotide cyclase"/>
    <property type="match status" value="2"/>
</dbReference>
<dbReference type="Gene3D" id="2.70.150.10">
    <property type="entry name" value="Calcium-transporting ATPase, cytoplasmic transduction domain A"/>
    <property type="match status" value="1"/>
</dbReference>
<dbReference type="Proteomes" id="UP001162131">
    <property type="component" value="Unassembled WGS sequence"/>
</dbReference>
<comment type="cofactor">
    <cofactor evidence="12">
        <name>Mg(2+)</name>
        <dbReference type="ChEBI" id="CHEBI:18420"/>
    </cofactor>
</comment>
<name>A0AAU9J8F4_9CILI</name>
<dbReference type="InterPro" id="IPR032630">
    <property type="entry name" value="P_typ_ATPase_c"/>
</dbReference>
<gene>
    <name evidence="16" type="ORF">BSTOLATCC_MIC26451</name>
</gene>
<dbReference type="GO" id="GO:0005524">
    <property type="term" value="F:ATP binding"/>
    <property type="evidence" value="ECO:0007669"/>
    <property type="project" value="UniProtKB-KW"/>
</dbReference>
<dbReference type="InterPro" id="IPR023214">
    <property type="entry name" value="HAD_sf"/>
</dbReference>
<organism evidence="16 17">
    <name type="scientific">Blepharisma stoltei</name>
    <dbReference type="NCBI Taxonomy" id="1481888"/>
    <lineage>
        <taxon>Eukaryota</taxon>
        <taxon>Sar</taxon>
        <taxon>Alveolata</taxon>
        <taxon>Ciliophora</taxon>
        <taxon>Postciliodesmatophora</taxon>
        <taxon>Heterotrichea</taxon>
        <taxon>Heterotrichida</taxon>
        <taxon>Blepharismidae</taxon>
        <taxon>Blepharisma</taxon>
    </lineage>
</organism>
<feature type="transmembrane region" description="Helical" evidence="14">
    <location>
        <begin position="1209"/>
        <end position="1232"/>
    </location>
</feature>
<dbReference type="GO" id="GO:0000287">
    <property type="term" value="F:magnesium ion binding"/>
    <property type="evidence" value="ECO:0007669"/>
    <property type="project" value="InterPro"/>
</dbReference>
<feature type="transmembrane region" description="Helical" evidence="14">
    <location>
        <begin position="1316"/>
        <end position="1336"/>
    </location>
</feature>
<keyword evidence="17" id="KW-1185">Reference proteome</keyword>
<feature type="binding site" evidence="11">
    <location>
        <position position="533"/>
    </location>
    <ligand>
        <name>ATP</name>
        <dbReference type="ChEBI" id="CHEBI:30616"/>
    </ligand>
</feature>
<dbReference type="SUPFAM" id="SSF56784">
    <property type="entry name" value="HAD-like"/>
    <property type="match status" value="1"/>
</dbReference>
<dbReference type="NCBIfam" id="TIGR01652">
    <property type="entry name" value="ATPase-Plipid"/>
    <property type="match status" value="1"/>
</dbReference>
<evidence type="ECO:0000259" key="15">
    <source>
        <dbReference type="PROSITE" id="PS50125"/>
    </source>
</evidence>
<evidence type="ECO:0000256" key="12">
    <source>
        <dbReference type="PIRSR" id="PIRSR606539-3"/>
    </source>
</evidence>
<reference evidence="16" key="1">
    <citation type="submission" date="2021-09" db="EMBL/GenBank/DDBJ databases">
        <authorList>
            <consortium name="AG Swart"/>
            <person name="Singh M."/>
            <person name="Singh A."/>
            <person name="Seah K."/>
            <person name="Emmerich C."/>
        </authorList>
    </citation>
    <scope>NUCLEOTIDE SEQUENCE</scope>
    <source>
        <strain evidence="16">ATCC30299</strain>
    </source>
</reference>
<keyword evidence="7" id="KW-1278">Translocase</keyword>
<keyword evidence="9 14" id="KW-0472">Membrane</keyword>
<accession>A0AAU9J8F4</accession>
<keyword evidence="6 12" id="KW-0460">Magnesium</keyword>
<dbReference type="InterPro" id="IPR006539">
    <property type="entry name" value="P-type_ATPase_IV"/>
</dbReference>
<feature type="transmembrane region" description="Helical" evidence="14">
    <location>
        <begin position="1704"/>
        <end position="1726"/>
    </location>
</feature>
<feature type="domain" description="Guanylate cyclase" evidence="15">
    <location>
        <begin position="1389"/>
        <end position="1525"/>
    </location>
</feature>
<feature type="compositionally biased region" description="Polar residues" evidence="13">
    <location>
        <begin position="729"/>
        <end position="739"/>
    </location>
</feature>
<feature type="active site" description="4-aspartylphosphate intermediate" evidence="10">
    <location>
        <position position="376"/>
    </location>
</feature>
<dbReference type="EMBL" id="CAJZBQ010000025">
    <property type="protein sequence ID" value="CAG9320537.1"/>
    <property type="molecule type" value="Genomic_DNA"/>
</dbReference>
<feature type="binding site" evidence="11">
    <location>
        <position position="647"/>
    </location>
    <ligand>
        <name>ATP</name>
        <dbReference type="ChEBI" id="CHEBI:30616"/>
    </ligand>
</feature>
<evidence type="ECO:0000256" key="4">
    <source>
        <dbReference type="ARBA" id="ARBA00022741"/>
    </source>
</evidence>
<dbReference type="Gene3D" id="1.20.1110.10">
    <property type="entry name" value="Calcium-transporting ATPase, transmembrane domain"/>
    <property type="match status" value="1"/>
</dbReference>
<dbReference type="SMART" id="SM00044">
    <property type="entry name" value="CYCc"/>
    <property type="match status" value="2"/>
</dbReference>
<evidence type="ECO:0000256" key="13">
    <source>
        <dbReference type="SAM" id="MobiDB-lite"/>
    </source>
</evidence>
<evidence type="ECO:0000256" key="11">
    <source>
        <dbReference type="PIRSR" id="PIRSR606539-2"/>
    </source>
</evidence>
<dbReference type="InterPro" id="IPR036412">
    <property type="entry name" value="HAD-like_sf"/>
</dbReference>
<dbReference type="Gene3D" id="3.40.50.1000">
    <property type="entry name" value="HAD superfamily/HAD-like"/>
    <property type="match status" value="2"/>
</dbReference>
<evidence type="ECO:0000313" key="16">
    <source>
        <dbReference type="EMBL" id="CAG9320537.1"/>
    </source>
</evidence>
<feature type="transmembrane region" description="Helical" evidence="14">
    <location>
        <begin position="320"/>
        <end position="341"/>
    </location>
</feature>
<feature type="domain" description="Guanylate cyclase" evidence="15">
    <location>
        <begin position="1883"/>
        <end position="2013"/>
    </location>
</feature>
<dbReference type="CDD" id="cd07302">
    <property type="entry name" value="CHD"/>
    <property type="match status" value="2"/>
</dbReference>
<evidence type="ECO:0000256" key="6">
    <source>
        <dbReference type="ARBA" id="ARBA00022842"/>
    </source>
</evidence>
<feature type="transmembrane region" description="Helical" evidence="14">
    <location>
        <begin position="1673"/>
        <end position="1698"/>
    </location>
</feature>
<dbReference type="PROSITE" id="PS00154">
    <property type="entry name" value="ATPASE_E1_E2"/>
    <property type="match status" value="1"/>
</dbReference>
<feature type="transmembrane region" description="Helical" evidence="14">
    <location>
        <begin position="1035"/>
        <end position="1056"/>
    </location>
</feature>
<dbReference type="PROSITE" id="PS50125">
    <property type="entry name" value="GUANYLATE_CYCLASE_2"/>
    <property type="match status" value="2"/>
</dbReference>
<feature type="transmembrane region" description="Helical" evidence="14">
    <location>
        <begin position="1180"/>
        <end position="1197"/>
    </location>
</feature>
<feature type="binding site" evidence="11">
    <location>
        <position position="843"/>
    </location>
    <ligand>
        <name>ATP</name>
        <dbReference type="ChEBI" id="CHEBI:30616"/>
    </ligand>
</feature>
<dbReference type="SFLD" id="SFLDF00027">
    <property type="entry name" value="p-type_atpase"/>
    <property type="match status" value="1"/>
</dbReference>
<feature type="transmembrane region" description="Helical" evidence="14">
    <location>
        <begin position="284"/>
        <end position="308"/>
    </location>
</feature>
<dbReference type="InterPro" id="IPR018303">
    <property type="entry name" value="ATPase_P-typ_P_site"/>
</dbReference>
<feature type="transmembrane region" description="Helical" evidence="14">
    <location>
        <begin position="976"/>
        <end position="997"/>
    </location>
</feature>
<feature type="transmembrane region" description="Helical" evidence="14">
    <location>
        <begin position="1238"/>
        <end position="1258"/>
    </location>
</feature>
<feature type="region of interest" description="Disordered" evidence="13">
    <location>
        <begin position="1592"/>
        <end position="1617"/>
    </location>
</feature>
<evidence type="ECO:0000256" key="7">
    <source>
        <dbReference type="ARBA" id="ARBA00022967"/>
    </source>
</evidence>
<keyword evidence="5 11" id="KW-0067">ATP-binding</keyword>
<feature type="transmembrane region" description="Helical" evidence="14">
    <location>
        <begin position="60"/>
        <end position="77"/>
    </location>
</feature>
<evidence type="ECO:0000256" key="5">
    <source>
        <dbReference type="ARBA" id="ARBA00022840"/>
    </source>
</evidence>
<feature type="binding site" evidence="11">
    <location>
        <position position="378"/>
    </location>
    <ligand>
        <name>ATP</name>
        <dbReference type="ChEBI" id="CHEBI:30616"/>
    </ligand>
</feature>
<feature type="binding site" evidence="11">
    <location>
        <position position="648"/>
    </location>
    <ligand>
        <name>ATP</name>
        <dbReference type="ChEBI" id="CHEBI:30616"/>
    </ligand>
</feature>
<evidence type="ECO:0000256" key="14">
    <source>
        <dbReference type="SAM" id="Phobius"/>
    </source>
</evidence>
<feature type="binding site" evidence="12">
    <location>
        <position position="843"/>
    </location>
    <ligand>
        <name>Mg(2+)</name>
        <dbReference type="ChEBI" id="CHEBI:18420"/>
    </ligand>
</feature>
<feature type="transmembrane region" description="Helical" evidence="14">
    <location>
        <begin position="1279"/>
        <end position="1304"/>
    </location>
</feature>
<keyword evidence="4 11" id="KW-0547">Nucleotide-binding</keyword>
<evidence type="ECO:0000256" key="2">
    <source>
        <dbReference type="ARBA" id="ARBA00022692"/>
    </source>
</evidence>
<feature type="compositionally biased region" description="Basic and acidic residues" evidence="13">
    <location>
        <begin position="1600"/>
        <end position="1610"/>
    </location>
</feature>
<feature type="binding site" evidence="11">
    <location>
        <position position="376"/>
    </location>
    <ligand>
        <name>ATP</name>
        <dbReference type="ChEBI" id="CHEBI:30616"/>
    </ligand>
</feature>
<dbReference type="SFLD" id="SFLDG00002">
    <property type="entry name" value="C1.7:_P-type_atpase_like"/>
    <property type="match status" value="1"/>
</dbReference>
<keyword evidence="3 12" id="KW-0479">Metal-binding</keyword>
<dbReference type="InterPro" id="IPR044492">
    <property type="entry name" value="P_typ_ATPase_HD_dom"/>
</dbReference>
<feature type="transmembrane region" description="Helical" evidence="14">
    <location>
        <begin position="83"/>
        <end position="103"/>
    </location>
</feature>
<dbReference type="InterPro" id="IPR001054">
    <property type="entry name" value="A/G_cyclase"/>
</dbReference>
<dbReference type="PANTHER" id="PTHR24092">
    <property type="entry name" value="PROBABLE PHOSPHOLIPID-TRANSPORTING ATPASE"/>
    <property type="match status" value="1"/>
</dbReference>
<dbReference type="InterPro" id="IPR029787">
    <property type="entry name" value="Nucleotide_cyclase"/>
</dbReference>
<feature type="binding site" evidence="12">
    <location>
        <position position="378"/>
    </location>
    <ligand>
        <name>Mg(2+)</name>
        <dbReference type="ChEBI" id="CHEBI:18420"/>
    </ligand>
</feature>
<feature type="transmembrane region" description="Helical" evidence="14">
    <location>
        <begin position="1009"/>
        <end position="1029"/>
    </location>
</feature>
<dbReference type="Gene3D" id="3.30.70.1230">
    <property type="entry name" value="Nucleotide cyclase"/>
    <property type="match status" value="2"/>
</dbReference>
<dbReference type="SFLD" id="SFLDS00003">
    <property type="entry name" value="Haloacid_Dehalogenase"/>
    <property type="match status" value="1"/>
</dbReference>
<dbReference type="SUPFAM" id="SSF81653">
    <property type="entry name" value="Calcium ATPase, transduction domain A"/>
    <property type="match status" value="1"/>
</dbReference>
<dbReference type="GO" id="GO:0045332">
    <property type="term" value="P:phospholipid translocation"/>
    <property type="evidence" value="ECO:0007669"/>
    <property type="project" value="TreeGrafter"/>
</dbReference>
<evidence type="ECO:0000256" key="8">
    <source>
        <dbReference type="ARBA" id="ARBA00022989"/>
    </source>
</evidence>
<feature type="transmembrane region" description="Helical" evidence="14">
    <location>
        <begin position="1733"/>
        <end position="1754"/>
    </location>
</feature>
<evidence type="ECO:0000256" key="1">
    <source>
        <dbReference type="ARBA" id="ARBA00004141"/>
    </source>
</evidence>
<evidence type="ECO:0000313" key="17">
    <source>
        <dbReference type="Proteomes" id="UP001162131"/>
    </source>
</evidence>
<keyword evidence="2 14" id="KW-0812">Transmembrane</keyword>
<keyword evidence="8 14" id="KW-1133">Transmembrane helix</keyword>
<dbReference type="GO" id="GO:0140326">
    <property type="term" value="F:ATPase-coupled intramembrane lipid transporter activity"/>
    <property type="evidence" value="ECO:0007669"/>
    <property type="project" value="InterPro"/>
</dbReference>
<feature type="region of interest" description="Disordered" evidence="13">
    <location>
        <begin position="720"/>
        <end position="741"/>
    </location>
</feature>
<feature type="transmembrane region" description="Helical" evidence="14">
    <location>
        <begin position="1077"/>
        <end position="1096"/>
    </location>
</feature>
<dbReference type="Pfam" id="PF00211">
    <property type="entry name" value="Guanylate_cyc"/>
    <property type="match status" value="2"/>
</dbReference>
<dbReference type="GO" id="GO:0035556">
    <property type="term" value="P:intracellular signal transduction"/>
    <property type="evidence" value="ECO:0007669"/>
    <property type="project" value="InterPro"/>
</dbReference>
<evidence type="ECO:0000256" key="3">
    <source>
        <dbReference type="ARBA" id="ARBA00022723"/>
    </source>
</evidence>
<dbReference type="GO" id="GO:0009190">
    <property type="term" value="P:cyclic nucleotide biosynthetic process"/>
    <property type="evidence" value="ECO:0007669"/>
    <property type="project" value="InterPro"/>
</dbReference>
<comment type="subcellular location">
    <subcellularLocation>
        <location evidence="1">Membrane</location>
        <topology evidence="1">Multi-pass membrane protein</topology>
    </subcellularLocation>
</comment>
<feature type="transmembrane region" description="Helical" evidence="14">
    <location>
        <begin position="893"/>
        <end position="914"/>
    </location>
</feature>
<proteinExistence type="predicted"/>
<sequence>MIHDHNEDSSHLEKSMELRAIHLLHNHNLEHLSHSNAIQTAHYTFLNFIPKNIFEQFHQLWCLWYLFILLLQLSYYGEIDNKLLVLIPFCILILSRLLSDGYFDKRRHDFDDKLNNREYRVLTSDGDINKKSKDICVGDLILLKRNDIAPSDMIILCTSNYKQKFHVDMTDITGEAQFDIKKPIKETRVASNSNDILETVNELSKYSATIKVPEDPSCKACGSIKLKTNPKSIELREMNYIKSGAKILGIAWIYGTVIYTNSELKQHQHAIYSSSLFERSTNRVVFCMMLLTLFLVFLSSMICIYDFGMVFNDTAQKFTINAILLFHRLVPPSLLLCIKVIQFISILKFSKKNPGVQFNSLEFCEELGQIEYILTDKTGTLTANDVHISIFVLDGVTYLRESPKHHQNENSKALLDSINFSTFSDLRDELRGSKDDFSLSYYFVMCMAICNQSNTSEEMDCNTLSIEDEAMIEASYDLGISLNSRSNKIINLSCFESDVILQIMSYKSYSEKSHKSRIIVKDSFKNEIILYVKGTKSEMLKSLVVSPNFKHYLENNGYESKLNGKKLFYLGYRILKEEEVEEFTYKHRIAKLSPINSEGKIDDIFSDLESGLSFLGIIGLEDKVFDDTKETVTTLSNAGIKFWMLSGDSEENSICAGISAKLVDPDIKMVKLSEITSEMDCMLEIVNQIKTNFINLDISVQNHSMDINQGYRNLDENLASSSYDEEPKQNSSNSTAKSELQTHRLHRIPKIVSQLAGTEIKIPIFKPSVHELIDFNLCVDRTALNFGLSSEENRKYFAILLAAARSVCFYSLLPEDKTKIAKFLRHNFSYSPTFLAIGEGHSDFGMIQEAHIGVGIVNSSIAHAGHLSITRFSQLKELLLFQGRWNYLKMSGMVFIIFFKNFILVFLMFLHCVVGKSYGYELFGEGMIAAYLLFFTMIPKLIVGIFDEDLDRDQVEKYPQVYSIYMKNALLSLWQFLYLVIISFMQAVVIYIPILYITSTDSEGTTTSLAMIEWLLYFIVTGVSLLFIINETQAYNWWIVISHIISIGFLVLYSTLESWFNENDISGALEVFNNSPFYYFYILWALGLNYLILYTWKIGVGLFQPTLVDFVKAMKNFDLSVKIKSKFEIFQQNLEAIYKKTKNTNQLNDTFDLNKITMKFISEMREVQYLDDNKGNRTKIYKLLVFMLDILLINYLIELYFDVSNKRNYLYFMIINILIFAAIICIIFSRYFQTSQKAVIISTRGFCVVILILCTFLYNTTDFIVFLSWPPLFVIGTSIFWIEMVIISAAGAPVMIAIEIYYIFQNVPSSKALILSLQFSVLFISISLFSSFVAYYSEKSNRKRYMLMKKVEIEVEKSQHVLNVVLPAFVRKRVKDGCRYIAEDQGMVTVIFCEVCDFEEIISAYPNTEISYFIDDIYKKFDAVCESTGVTKIETVGKVYMACAGLNDSEQELSASMRAVSHSRRAVEMGLGIISAAKKIRLRKGKALQVKIGIHTGSVVAGVVGFHKPQFSLVGDTVNTASRMASTIIVPDTIQISDETYQNLSDKTGLSFRTQTIQVKGKGYMKTHYVKVGFQETRSGHHPPYHFASMPTHLGTTENHSPKRNTEPPHVRSSTMRRQSIVFSELELEDPNMLFERKESNIIEPVKLVSWRFFENEKEKALRIQMTESSYPIYFAGILIITICNLLLMVFSCLYAALEPDEDNFYLYTIFYAIQSLIFGGLLVFLKNNFKKYWFGWILQFFYLAAIIWIVLLNIEAKDIYEEIVVESYALFMILALNQCSCSFFKNTFLGSILVSLLHIISLIVIDWNYLRYHIEFTVFFIAVSLITSYHREDDLRISFALEQYANKELKKTENLLTQMMPPHVYRNLKEEVANTDTITDVTILYADIAGFTAWSSDHNASEVIGMLSEVYTRFDKKCVENNVYKVHTIGDCYVAIGFVGNESRDPAKECLNVINFAQSLNAIIDDVNDELALTLSMRIGVHTGKIIGGIVGTNIVRYDIYGDDVLVANKMESSGVPGSINVSEVTKNLIESYRPGMFNFELHKELEIDTIGRSIKTFLIISNYE</sequence>
<dbReference type="Pfam" id="PF16212">
    <property type="entry name" value="PhoLip_ATPase_C"/>
    <property type="match status" value="1"/>
</dbReference>
<evidence type="ECO:0000256" key="10">
    <source>
        <dbReference type="PIRSR" id="PIRSR606539-1"/>
    </source>
</evidence>
<dbReference type="InterPro" id="IPR032631">
    <property type="entry name" value="P-type_ATPase_N"/>
</dbReference>
<dbReference type="GO" id="GO:0005886">
    <property type="term" value="C:plasma membrane"/>
    <property type="evidence" value="ECO:0007669"/>
    <property type="project" value="TreeGrafter"/>
</dbReference>
<feature type="transmembrane region" description="Helical" evidence="14">
    <location>
        <begin position="926"/>
        <end position="946"/>
    </location>
</feature>
<feature type="binding site" evidence="12">
    <location>
        <position position="376"/>
    </location>
    <ligand>
        <name>Mg(2+)</name>
        <dbReference type="ChEBI" id="CHEBI:18420"/>
    </ligand>
</feature>
<feature type="binding site" evidence="11">
    <location>
        <position position="377"/>
    </location>
    <ligand>
        <name>ATP</name>
        <dbReference type="ChEBI" id="CHEBI:30616"/>
    </ligand>
</feature>
<dbReference type="InterPro" id="IPR023298">
    <property type="entry name" value="ATPase_P-typ_TM_dom_sf"/>
</dbReference>
<dbReference type="SUPFAM" id="SSF81665">
    <property type="entry name" value="Calcium ATPase, transmembrane domain M"/>
    <property type="match status" value="1"/>
</dbReference>
<feature type="transmembrane region" description="Helical" evidence="14">
    <location>
        <begin position="796"/>
        <end position="813"/>
    </location>
</feature>
<comment type="caution">
    <text evidence="16">The sequence shown here is derived from an EMBL/GenBank/DDBJ whole genome shotgun (WGS) entry which is preliminary data.</text>
</comment>
<feature type="transmembrane region" description="Helical" evidence="14">
    <location>
        <begin position="1789"/>
        <end position="1806"/>
    </location>
</feature>
<protein>
    <recommendedName>
        <fullName evidence="15">Guanylate cyclase domain-containing protein</fullName>
    </recommendedName>
</protein>
<evidence type="ECO:0000256" key="9">
    <source>
        <dbReference type="ARBA" id="ARBA00023136"/>
    </source>
</evidence>
<dbReference type="Pfam" id="PF16209">
    <property type="entry name" value="PhoLip_ATPase_N"/>
    <property type="match status" value="1"/>
</dbReference>